<name>A0A6D2JV43_9BRAS</name>
<gene>
    <name evidence="2" type="ORF">MERR_LOCUS30963</name>
</gene>
<reference evidence="2" key="1">
    <citation type="submission" date="2020-01" db="EMBL/GenBank/DDBJ databases">
        <authorList>
            <person name="Mishra B."/>
        </authorList>
    </citation>
    <scope>NUCLEOTIDE SEQUENCE [LARGE SCALE GENOMIC DNA]</scope>
</reference>
<sequence length="212" mass="24148">MADLFLPRSKTWNKALIREILPGYEKEILSIIPGTFDSEDRLMWLPNVTGEYSVRTYYTARALAGALPVGENLAARGLLVQSRCIHCGEAETTIHLLFHCRFAKSVWRWAPFRDHFKPNLVTSIKDGISKLKVLISLPPIGIKAGSLAPWILWSIWLSRNNKIFNNKSNCAFETMNLAVIRAREWIEAQGYSPKMKKSGFRPSRQFLPLDCV</sequence>
<evidence type="ECO:0000313" key="2">
    <source>
        <dbReference type="EMBL" id="CAA7043728.1"/>
    </source>
</evidence>
<dbReference type="AlphaFoldDB" id="A0A6D2JV43"/>
<keyword evidence="3" id="KW-1185">Reference proteome</keyword>
<dbReference type="EMBL" id="CACVBM020001285">
    <property type="protein sequence ID" value="CAA7043728.1"/>
    <property type="molecule type" value="Genomic_DNA"/>
</dbReference>
<comment type="caution">
    <text evidence="2">The sequence shown here is derived from an EMBL/GenBank/DDBJ whole genome shotgun (WGS) entry which is preliminary data.</text>
</comment>
<protein>
    <recommendedName>
        <fullName evidence="1">Reverse transcriptase zinc-binding domain-containing protein</fullName>
    </recommendedName>
</protein>
<dbReference type="OrthoDB" id="1745633at2759"/>
<evidence type="ECO:0000259" key="1">
    <source>
        <dbReference type="Pfam" id="PF13966"/>
    </source>
</evidence>
<organism evidence="2 3">
    <name type="scientific">Microthlaspi erraticum</name>
    <dbReference type="NCBI Taxonomy" id="1685480"/>
    <lineage>
        <taxon>Eukaryota</taxon>
        <taxon>Viridiplantae</taxon>
        <taxon>Streptophyta</taxon>
        <taxon>Embryophyta</taxon>
        <taxon>Tracheophyta</taxon>
        <taxon>Spermatophyta</taxon>
        <taxon>Magnoliopsida</taxon>
        <taxon>eudicotyledons</taxon>
        <taxon>Gunneridae</taxon>
        <taxon>Pentapetalae</taxon>
        <taxon>rosids</taxon>
        <taxon>malvids</taxon>
        <taxon>Brassicales</taxon>
        <taxon>Brassicaceae</taxon>
        <taxon>Coluteocarpeae</taxon>
        <taxon>Microthlaspi</taxon>
    </lineage>
</organism>
<evidence type="ECO:0000313" key="3">
    <source>
        <dbReference type="Proteomes" id="UP000467841"/>
    </source>
</evidence>
<dbReference type="InterPro" id="IPR026960">
    <property type="entry name" value="RVT-Znf"/>
</dbReference>
<accession>A0A6D2JV43</accession>
<proteinExistence type="predicted"/>
<feature type="domain" description="Reverse transcriptase zinc-binding" evidence="1">
    <location>
        <begin position="42"/>
        <end position="107"/>
    </location>
</feature>
<dbReference type="Proteomes" id="UP000467841">
    <property type="component" value="Unassembled WGS sequence"/>
</dbReference>
<dbReference type="Pfam" id="PF13966">
    <property type="entry name" value="zf-RVT"/>
    <property type="match status" value="1"/>
</dbReference>